<dbReference type="STRING" id="488535.SAMN04487963_2344"/>
<keyword evidence="6" id="KW-1185">Reference proteome</keyword>
<dbReference type="RefSeq" id="WP_092022717.1">
    <property type="nucleotide sequence ID" value="NZ_FOUE01000003.1"/>
</dbReference>
<dbReference type="InterPro" id="IPR038352">
    <property type="entry name" value="Imelysin_sf"/>
</dbReference>
<comment type="subcellular location">
    <subcellularLocation>
        <location evidence="1">Cell envelope</location>
    </subcellularLocation>
</comment>
<dbReference type="Pfam" id="PF09375">
    <property type="entry name" value="Peptidase_M75"/>
    <property type="match status" value="1"/>
</dbReference>
<evidence type="ECO:0000256" key="1">
    <source>
        <dbReference type="ARBA" id="ARBA00004196"/>
    </source>
</evidence>
<dbReference type="GO" id="GO:0030313">
    <property type="term" value="C:cell envelope"/>
    <property type="evidence" value="ECO:0007669"/>
    <property type="project" value="UniProtKB-SubCell"/>
</dbReference>
<proteinExistence type="predicted"/>
<dbReference type="InterPro" id="IPR034984">
    <property type="entry name" value="Imelysin-like_IPPA"/>
</dbReference>
<dbReference type="EMBL" id="FOUE01000003">
    <property type="protein sequence ID" value="SFM38386.1"/>
    <property type="molecule type" value="Genomic_DNA"/>
</dbReference>
<dbReference type="Gene3D" id="1.20.1420.20">
    <property type="entry name" value="M75 peptidase, HXXE motif"/>
    <property type="match status" value="1"/>
</dbReference>
<organism evidence="5 6">
    <name type="scientific">Marinobacter zhejiangensis</name>
    <dbReference type="NCBI Taxonomy" id="488535"/>
    <lineage>
        <taxon>Bacteria</taxon>
        <taxon>Pseudomonadati</taxon>
        <taxon>Pseudomonadota</taxon>
        <taxon>Gammaproteobacteria</taxon>
        <taxon>Pseudomonadales</taxon>
        <taxon>Marinobacteraceae</taxon>
        <taxon>Marinobacter</taxon>
    </lineage>
</organism>
<feature type="domain" description="Imelysin-like" evidence="4">
    <location>
        <begin position="42"/>
        <end position="319"/>
    </location>
</feature>
<gene>
    <name evidence="5" type="ORF">SAMN04487963_2344</name>
</gene>
<protein>
    <recommendedName>
        <fullName evidence="4">Imelysin-like domain-containing protein</fullName>
    </recommendedName>
</protein>
<dbReference type="AlphaFoldDB" id="A0A1I4QF34"/>
<sequence length="345" mass="37903">MPSLVSLRPLRHYLLAMALFVTATSSQANEALTRLHQDIGHGYTQLSETSNALADSASAYCRAPTGENQAKLRENWREAFLSWQRVRFVDFGPIEQNSLAWQFQFWPDPKNLVASKVSFWLHQDGELTVNTIDTAGVAVQGFPALEYLLWEPTFLQSDQALPAARSCDLLTAISQHIARNAQTVTAGWYDMASYYESTDDYSATTIKAAMSAVEVIRDRRLGAPMGLRGNGRRNAYQADAWRSGLSLETIRASLEGLDTLFSPGLGMELDAAGASEIKQRLAARLTEALSNFDDLPDGMAPLLNGDGYNSLQALYIDLELLEQVLTDDVAPTLGVIRGFNSSDGD</sequence>
<feature type="signal peptide" evidence="3">
    <location>
        <begin position="1"/>
        <end position="28"/>
    </location>
</feature>
<evidence type="ECO:0000256" key="3">
    <source>
        <dbReference type="SAM" id="SignalP"/>
    </source>
</evidence>
<dbReference type="CDD" id="cd14659">
    <property type="entry name" value="Imelysin-like_IPPA"/>
    <property type="match status" value="1"/>
</dbReference>
<evidence type="ECO:0000256" key="2">
    <source>
        <dbReference type="ARBA" id="ARBA00022729"/>
    </source>
</evidence>
<accession>A0A1I4QF34</accession>
<keyword evidence="2 3" id="KW-0732">Signal</keyword>
<dbReference type="Proteomes" id="UP000198519">
    <property type="component" value="Unassembled WGS sequence"/>
</dbReference>
<feature type="chain" id="PRO_5011487617" description="Imelysin-like domain-containing protein" evidence="3">
    <location>
        <begin position="29"/>
        <end position="345"/>
    </location>
</feature>
<evidence type="ECO:0000259" key="4">
    <source>
        <dbReference type="Pfam" id="PF09375"/>
    </source>
</evidence>
<dbReference type="InterPro" id="IPR018976">
    <property type="entry name" value="Imelysin-like"/>
</dbReference>
<name>A0A1I4QF34_9GAMM</name>
<reference evidence="6" key="1">
    <citation type="submission" date="2016-10" db="EMBL/GenBank/DDBJ databases">
        <authorList>
            <person name="Varghese N."/>
            <person name="Submissions S."/>
        </authorList>
    </citation>
    <scope>NUCLEOTIDE SEQUENCE [LARGE SCALE GENOMIC DNA]</scope>
    <source>
        <strain evidence="6">CGMCC 1.7061</strain>
    </source>
</reference>
<evidence type="ECO:0000313" key="6">
    <source>
        <dbReference type="Proteomes" id="UP000198519"/>
    </source>
</evidence>
<dbReference type="OrthoDB" id="5729110at2"/>
<evidence type="ECO:0000313" key="5">
    <source>
        <dbReference type="EMBL" id="SFM38386.1"/>
    </source>
</evidence>